<evidence type="ECO:0000313" key="2">
    <source>
        <dbReference type="Proteomes" id="UP000827460"/>
    </source>
</evidence>
<protein>
    <submittedName>
        <fullName evidence="1">Uncharacterized protein</fullName>
    </submittedName>
</protein>
<sequence length="71" mass="8670">MKYSKLLNEMEVLNLKHKHELEKLKMEQMQEKLKLINQCTHKYDDGTDAKRTEGTQWDFYYKCTICQQTLR</sequence>
<dbReference type="Proteomes" id="UP000827460">
    <property type="component" value="Segment"/>
</dbReference>
<reference evidence="1" key="1">
    <citation type="submission" date="2021-10" db="EMBL/GenBank/DDBJ databases">
        <authorList>
            <person name="Lavering E.D."/>
            <person name="James R."/>
            <person name="Fairholm J.D."/>
            <person name="Ogilvie B.H."/>
            <person name="Thurgood T.L."/>
            <person name="Robison R.A."/>
            <person name="Grose J.H."/>
        </authorList>
    </citation>
    <scope>NUCLEOTIDE SEQUENCE</scope>
</reference>
<proteinExistence type="predicted"/>
<evidence type="ECO:0000313" key="1">
    <source>
        <dbReference type="EMBL" id="UGO50768.1"/>
    </source>
</evidence>
<gene>
    <name evidence="1" type="ORF">SOPHRITA_177</name>
</gene>
<keyword evidence="2" id="KW-1185">Reference proteome</keyword>
<accession>A0AAE8YU25</accession>
<organism evidence="1 2">
    <name type="scientific">Bacillus phage vB_BanS_Sophrita</name>
    <dbReference type="NCBI Taxonomy" id="2894790"/>
    <lineage>
        <taxon>Viruses</taxon>
        <taxon>Duplodnaviria</taxon>
        <taxon>Heunggongvirae</taxon>
        <taxon>Uroviricota</taxon>
        <taxon>Caudoviricetes</taxon>
        <taxon>Joanripponvirinae</taxon>
        <taxon>Sophritavirus</taxon>
        <taxon>Sophritavirus sophrita</taxon>
    </lineage>
</organism>
<name>A0AAE8YU25_9CAUD</name>
<dbReference type="EMBL" id="OK499991">
    <property type="protein sequence ID" value="UGO50768.1"/>
    <property type="molecule type" value="Genomic_DNA"/>
</dbReference>